<feature type="compositionally biased region" description="Low complexity" evidence="1">
    <location>
        <begin position="48"/>
        <end position="61"/>
    </location>
</feature>
<feature type="compositionally biased region" description="Pro residues" evidence="1">
    <location>
        <begin position="810"/>
        <end position="823"/>
    </location>
</feature>
<feature type="compositionally biased region" description="Pro residues" evidence="1">
    <location>
        <begin position="1354"/>
        <end position="1368"/>
    </location>
</feature>
<dbReference type="SUPFAM" id="SSF50729">
    <property type="entry name" value="PH domain-like"/>
    <property type="match status" value="1"/>
</dbReference>
<proteinExistence type="predicted"/>
<dbReference type="EMBL" id="JBAWTH010000043">
    <property type="protein sequence ID" value="KAL2283356.1"/>
    <property type="molecule type" value="Genomic_DNA"/>
</dbReference>
<feature type="compositionally biased region" description="Pro residues" evidence="1">
    <location>
        <begin position="1055"/>
        <end position="1065"/>
    </location>
</feature>
<organism evidence="3 4">
    <name type="scientific">Diaporthe vaccinii</name>
    <dbReference type="NCBI Taxonomy" id="105482"/>
    <lineage>
        <taxon>Eukaryota</taxon>
        <taxon>Fungi</taxon>
        <taxon>Dikarya</taxon>
        <taxon>Ascomycota</taxon>
        <taxon>Pezizomycotina</taxon>
        <taxon>Sordariomycetes</taxon>
        <taxon>Sordariomycetidae</taxon>
        <taxon>Diaporthales</taxon>
        <taxon>Diaporthaceae</taxon>
        <taxon>Diaporthe</taxon>
        <taxon>Diaporthe eres species complex</taxon>
    </lineage>
</organism>
<gene>
    <name evidence="3" type="ORF">FJTKL_09973</name>
</gene>
<evidence type="ECO:0000259" key="2">
    <source>
        <dbReference type="PROSITE" id="PS50003"/>
    </source>
</evidence>
<feature type="compositionally biased region" description="Polar residues" evidence="1">
    <location>
        <begin position="970"/>
        <end position="988"/>
    </location>
</feature>
<feature type="compositionally biased region" description="Low complexity" evidence="1">
    <location>
        <begin position="68"/>
        <end position="81"/>
    </location>
</feature>
<feature type="compositionally biased region" description="Low complexity" evidence="1">
    <location>
        <begin position="1501"/>
        <end position="1512"/>
    </location>
</feature>
<feature type="compositionally biased region" description="Polar residues" evidence="1">
    <location>
        <begin position="9"/>
        <end position="18"/>
    </location>
</feature>
<name>A0ABR4ELP4_9PEZI</name>
<keyword evidence="4" id="KW-1185">Reference proteome</keyword>
<feature type="compositionally biased region" description="Polar residues" evidence="1">
    <location>
        <begin position="902"/>
        <end position="935"/>
    </location>
</feature>
<feature type="compositionally biased region" description="Polar residues" evidence="1">
    <location>
        <begin position="667"/>
        <end position="676"/>
    </location>
</feature>
<dbReference type="EMBL" id="JBAWTH010000043">
    <property type="protein sequence ID" value="KAL2283358.1"/>
    <property type="molecule type" value="Genomic_DNA"/>
</dbReference>
<feature type="region of interest" description="Disordered" evidence="1">
    <location>
        <begin position="479"/>
        <end position="1090"/>
    </location>
</feature>
<reference evidence="3 4" key="1">
    <citation type="submission" date="2024-03" db="EMBL/GenBank/DDBJ databases">
        <title>A high-quality draft genome sequence of Diaporthe vaccinii, a causative agent of upright dieback and viscid rot disease in cranberry plants.</title>
        <authorList>
            <person name="Sarrasin M."/>
            <person name="Lang B.F."/>
            <person name="Burger G."/>
        </authorList>
    </citation>
    <scope>NUCLEOTIDE SEQUENCE [LARGE SCALE GENOMIC DNA]</scope>
    <source>
        <strain evidence="3 4">IS7</strain>
    </source>
</reference>
<feature type="region of interest" description="Disordered" evidence="1">
    <location>
        <begin position="1"/>
        <end position="84"/>
    </location>
</feature>
<dbReference type="Gene3D" id="2.30.29.30">
    <property type="entry name" value="Pleckstrin-homology domain (PH domain)/Phosphotyrosine-binding domain (PTB)"/>
    <property type="match status" value="1"/>
</dbReference>
<dbReference type="SMART" id="SM00233">
    <property type="entry name" value="PH"/>
    <property type="match status" value="1"/>
</dbReference>
<dbReference type="InterPro" id="IPR011993">
    <property type="entry name" value="PH-like_dom_sf"/>
</dbReference>
<feature type="compositionally biased region" description="Polar residues" evidence="1">
    <location>
        <begin position="721"/>
        <end position="732"/>
    </location>
</feature>
<feature type="domain" description="PH" evidence="2">
    <location>
        <begin position="116"/>
        <end position="234"/>
    </location>
</feature>
<evidence type="ECO:0000313" key="4">
    <source>
        <dbReference type="Proteomes" id="UP001600888"/>
    </source>
</evidence>
<feature type="compositionally biased region" description="Polar residues" evidence="1">
    <location>
        <begin position="1261"/>
        <end position="1272"/>
    </location>
</feature>
<dbReference type="InterPro" id="IPR058155">
    <property type="entry name" value="Skg3/CAF120-like_PH"/>
</dbReference>
<dbReference type="InterPro" id="IPR001849">
    <property type="entry name" value="PH_domain"/>
</dbReference>
<evidence type="ECO:0000313" key="3">
    <source>
        <dbReference type="EMBL" id="KAL2283358.1"/>
    </source>
</evidence>
<dbReference type="EMBL" id="JBAWTH010000043">
    <property type="protein sequence ID" value="KAL2283357.1"/>
    <property type="molecule type" value="Genomic_DNA"/>
</dbReference>
<feature type="compositionally biased region" description="Pro residues" evidence="1">
    <location>
        <begin position="28"/>
        <end position="40"/>
    </location>
</feature>
<dbReference type="Pfam" id="PF25381">
    <property type="entry name" value="PH_26"/>
    <property type="match status" value="1"/>
</dbReference>
<evidence type="ECO:0000256" key="1">
    <source>
        <dbReference type="SAM" id="MobiDB-lite"/>
    </source>
</evidence>
<dbReference type="EMBL" id="JBAWTH010000043">
    <property type="protein sequence ID" value="KAL2283360.1"/>
    <property type="molecule type" value="Genomic_DNA"/>
</dbReference>
<feature type="compositionally biased region" description="Pro residues" evidence="1">
    <location>
        <begin position="783"/>
        <end position="799"/>
    </location>
</feature>
<feature type="region of interest" description="Disordered" evidence="1">
    <location>
        <begin position="1344"/>
        <end position="1526"/>
    </location>
</feature>
<dbReference type="PROSITE" id="PS50003">
    <property type="entry name" value="PH_DOMAIN"/>
    <property type="match status" value="1"/>
</dbReference>
<feature type="compositionally biased region" description="Polar residues" evidence="1">
    <location>
        <begin position="700"/>
        <end position="709"/>
    </location>
</feature>
<sequence>MGRSRVLSFMSQLSGHSRQNSHSSTPNSSPPHDGPNPLRAPNPHRDSTPIQPSSPIHPSSPVDTPATSNPRGRNRSNSGRPLSMVQTFQPPLMDVGDDTPPELQPIFTFLNSHSNKLYQEGYFLKLDDQNTHGRPNPDRTWTECFAQLVGTVLSLWDAAELDAAGEDGEVLPKFINLTDASIKMIESLPTRSNDEQPLQNILSISTAGRNRYLLHFNSHHSLLQWTAGIRLAMFEHSTLQEAYTGALIAGKGKHVNNINLIMERARFKTEAWVRVRFGAGVPWRRCWCVISPPDEKEFQRHMKEMKKRSPYDHSKPPVLKGDVKFYDTKKDGKKQKKTKPIASITDAFSCYAIYPQAKSLIDASTLIKIECNITIHSDPPSSTEGFVFIMPEVPPAVNGFEMLLRFMFPTWDTFGLYGRPGRLVASVLDSRSLMFAMPKHRRYGYLEILDVTNLILTEGSGSWSEREWKKKLKELTGQRMNAVDDTPAAARSDSRRSKRLSIGPSMPVAARSRGVGFADDGPSVRASRSFSASTPSQRNDSAPPGDRARAPNSMAGVTGHQRNSSDTQIRGPASLEGFAPHLHDERQGPTPPRGHTPVRFANDLASTPERVSSEDDQPGLAPPVRDLEGLHNMSTPEPVQAPPSFQHAATARPQRAYHSPELRRATSRLSSATLQQLGVALQTGTDPALMEGGGERYSDEQSASSTSGQADPRGLAVHTNAYANSVGMSANENRSREGLSVPGGNPTPPRSPGMPPPQMSLEQKRSRSPLAPGAHGDGQRRPSPGPGPGQGPGPGPGHYPPNQGGRGQYPPGPGSRGPPPPPHGGRGRGMPPPGYSQDNRGPPPGMMGPPGPHQHYQNPGAGGPPPNSRRTPPPGAQRRPLPPLQTVGSPPIQRKPLPARTDSLQSKAPSSRQGSSRSNTGDVTPVSPSTNSSLRNHILDEAAFQMVNSPEAHPRDYDQQDAMRQRQRQGTMRSEASSNYDDTASTDSPDYASTRKSTETQESRERPRAGVLKTVGDTAASDSGSGRSRVDMPDINFGPTLNLAHGAERTVPGGPWVPPNPPAAQPPRSFSPGPRKTPVPTTPSANITPFTAEISHARNESEDTLKRRSIAWQPGVAVGGGSGRDGALSPEEFVAQRAAAAAAPQYAHQRTPSGNALANMVPSPPMRRSASQDYLSKRHSRSGSADLLQRPPSRGSGNILGVSGSGGASTTLSAREQEHLARTTGTPLISMATNSGPGQAQGPGLVGAIDAREREKAQMKQGYQSQTVQNAIHQRQQQQHVQQQQQQYAQQQQQQYAQQQMYGAASNMSMGDVSNMGMSPMNAQAPSMYGGSMGMQSNMGYNAGMGRGGYPGQQPGPPRSATLSPPPVGIGMPVTPISPRSMSPGPRYAMSPPPLQPGGGPQYGHPQGGYGNPGMQPPMRMNSPGPGQGPMRMASPGPGQGPMRMASPGPVQGPMRMNSPGPGAGPMRMQSPGPGQMRKASPGPGGFSRPMMMPPPGQFVPQGPRTPGTPGTPRGPMPPHHQGHAF</sequence>
<protein>
    <recommendedName>
        <fullName evidence="2">PH domain-containing protein</fullName>
    </recommendedName>
</protein>
<feature type="region of interest" description="Disordered" evidence="1">
    <location>
        <begin position="1254"/>
        <end position="1275"/>
    </location>
</feature>
<feature type="region of interest" description="Disordered" evidence="1">
    <location>
        <begin position="1144"/>
        <end position="1219"/>
    </location>
</feature>
<feature type="compositionally biased region" description="Pro residues" evidence="1">
    <location>
        <begin position="745"/>
        <end position="758"/>
    </location>
</feature>
<accession>A0ABR4ELP4</accession>
<dbReference type="Pfam" id="PF00169">
    <property type="entry name" value="PH"/>
    <property type="match status" value="1"/>
</dbReference>
<feature type="compositionally biased region" description="Pro residues" evidence="1">
    <location>
        <begin position="862"/>
        <end position="883"/>
    </location>
</feature>
<feature type="compositionally biased region" description="Polar residues" evidence="1">
    <location>
        <begin position="526"/>
        <end position="540"/>
    </location>
</feature>
<comment type="caution">
    <text evidence="3">The sequence shown here is derived from an EMBL/GenBank/DDBJ whole genome shotgun (WGS) entry which is preliminary data.</text>
</comment>
<dbReference type="Proteomes" id="UP001600888">
    <property type="component" value="Unassembled WGS sequence"/>
</dbReference>
<feature type="compositionally biased region" description="Gly residues" evidence="1">
    <location>
        <begin position="1397"/>
        <end position="1412"/>
    </location>
</feature>
<feature type="compositionally biased region" description="Basic and acidic residues" evidence="1">
    <location>
        <begin position="952"/>
        <end position="964"/>
    </location>
</feature>
<feature type="compositionally biased region" description="Pro residues" evidence="1">
    <location>
        <begin position="841"/>
        <end position="852"/>
    </location>
</feature>
<feature type="compositionally biased region" description="Basic and acidic residues" evidence="1">
    <location>
        <begin position="996"/>
        <end position="1008"/>
    </location>
</feature>